<evidence type="ECO:0000313" key="9">
    <source>
        <dbReference type="EMBL" id="KGB34274.1"/>
    </source>
</evidence>
<dbReference type="PANTHER" id="PTHR10855">
    <property type="entry name" value="26S PROTEASOME NON-ATPASE REGULATORY SUBUNIT 12/COP9 SIGNALOSOME COMPLEX SUBUNIT 4"/>
    <property type="match status" value="1"/>
</dbReference>
<dbReference type="Gene3D" id="1.10.10.10">
    <property type="entry name" value="Winged helix-like DNA-binding domain superfamily/Winged helix DNA-binding domain"/>
    <property type="match status" value="1"/>
</dbReference>
<evidence type="ECO:0000256" key="7">
    <source>
        <dbReference type="ARBA" id="ARBA00023242"/>
    </source>
</evidence>
<keyword evidence="7" id="KW-0539">Nucleus</keyword>
<organism evidence="9">
    <name type="scientific">Schistosoma haematobium</name>
    <name type="common">Blood fluke</name>
    <dbReference type="NCBI Taxonomy" id="6185"/>
    <lineage>
        <taxon>Eukaryota</taxon>
        <taxon>Metazoa</taxon>
        <taxon>Spiralia</taxon>
        <taxon>Lophotrochozoa</taxon>
        <taxon>Platyhelminthes</taxon>
        <taxon>Trematoda</taxon>
        <taxon>Digenea</taxon>
        <taxon>Strigeidida</taxon>
        <taxon>Schistosomatoidea</taxon>
        <taxon>Schistosomatidae</taxon>
        <taxon>Schistosoma</taxon>
    </lineage>
</organism>
<keyword evidence="5" id="KW-0963">Cytoplasm</keyword>
<feature type="domain" description="PCI" evidence="8">
    <location>
        <begin position="199"/>
        <end position="392"/>
    </location>
</feature>
<evidence type="ECO:0000256" key="3">
    <source>
        <dbReference type="ARBA" id="ARBA00010417"/>
    </source>
</evidence>
<accession>A0A094ZMU4</accession>
<dbReference type="SMART" id="SM00088">
    <property type="entry name" value="PINT"/>
    <property type="match status" value="1"/>
</dbReference>
<dbReference type="SUPFAM" id="SSF46785">
    <property type="entry name" value="Winged helix' DNA-binding domain"/>
    <property type="match status" value="1"/>
</dbReference>
<dbReference type="InterPro" id="IPR054559">
    <property type="entry name" value="PSMD12-CSN4-like_N"/>
</dbReference>
<evidence type="ECO:0000256" key="2">
    <source>
        <dbReference type="ARBA" id="ARBA00004496"/>
    </source>
</evidence>
<reference evidence="9" key="1">
    <citation type="journal article" date="2012" name="Nat. Genet.">
        <title>Whole-genome sequence of Schistosoma haematobium.</title>
        <authorList>
            <person name="Young N.D."/>
            <person name="Jex A.R."/>
            <person name="Li B."/>
            <person name="Liu S."/>
            <person name="Yang L."/>
            <person name="Xiong Z."/>
            <person name="Li Y."/>
            <person name="Cantacessi C."/>
            <person name="Hall R.S."/>
            <person name="Xu X."/>
            <person name="Chen F."/>
            <person name="Wu X."/>
            <person name="Zerlotini A."/>
            <person name="Oliveira G."/>
            <person name="Hofmann A."/>
            <person name="Zhang G."/>
            <person name="Fang X."/>
            <person name="Kang Y."/>
            <person name="Campbell B.E."/>
            <person name="Loukas A."/>
            <person name="Ranganathan S."/>
            <person name="Rollinson D."/>
            <person name="Rinaldi G."/>
            <person name="Brindley P.J."/>
            <person name="Yang H."/>
            <person name="Wang J."/>
            <person name="Wang J."/>
            <person name="Gasser R.B."/>
        </authorList>
    </citation>
    <scope>NUCLEOTIDE SEQUENCE [LARGE SCALE GENOMIC DNA]</scope>
</reference>
<dbReference type="InterPro" id="IPR041406">
    <property type="entry name" value="CSN4_HTH"/>
</dbReference>
<evidence type="ECO:0000256" key="1">
    <source>
        <dbReference type="ARBA" id="ARBA00004123"/>
    </source>
</evidence>
<dbReference type="Pfam" id="PF22241">
    <property type="entry name" value="PSMD12-CSN4_N"/>
    <property type="match status" value="1"/>
</dbReference>
<dbReference type="InterPro" id="IPR040134">
    <property type="entry name" value="PSMD12/CSN4"/>
</dbReference>
<dbReference type="Pfam" id="PF18420">
    <property type="entry name" value="CSN4_RPN5_eIF3a"/>
    <property type="match status" value="1"/>
</dbReference>
<dbReference type="EMBL" id="KL250599">
    <property type="protein sequence ID" value="KGB34274.1"/>
    <property type="molecule type" value="Genomic_DNA"/>
</dbReference>
<dbReference type="PROSITE" id="PS50250">
    <property type="entry name" value="PCI"/>
    <property type="match status" value="1"/>
</dbReference>
<dbReference type="GO" id="GO:0005829">
    <property type="term" value="C:cytosol"/>
    <property type="evidence" value="ECO:0007669"/>
    <property type="project" value="TreeGrafter"/>
</dbReference>
<comment type="subcellular location">
    <subcellularLocation>
        <location evidence="2">Cytoplasm</location>
    </subcellularLocation>
    <subcellularLocation>
        <location evidence="1">Nucleus</location>
    </subcellularLocation>
</comment>
<dbReference type="GO" id="GO:0008180">
    <property type="term" value="C:COP9 signalosome"/>
    <property type="evidence" value="ECO:0007669"/>
    <property type="project" value="UniProtKB-KW"/>
</dbReference>
<gene>
    <name evidence="9" type="ORF">MS3_02487</name>
</gene>
<dbReference type="Pfam" id="PF01399">
    <property type="entry name" value="PCI"/>
    <property type="match status" value="1"/>
</dbReference>
<comment type="similarity">
    <text evidence="3">Belongs to the CSN4 family.</text>
</comment>
<name>A0A094ZMU4_SCHHA</name>
<protein>
    <recommendedName>
        <fullName evidence="4">COP9 signalosome complex subunit 4</fullName>
    </recommendedName>
</protein>
<evidence type="ECO:0000256" key="5">
    <source>
        <dbReference type="ARBA" id="ARBA00022490"/>
    </source>
</evidence>
<sequence length="437" mass="49047">MAENLSTILSEITTCKSPKEATEKFSNLLKSLPQSSDSLLADITTIVNTISQDMVTVIAARKFCDELINFVNQVPDNSLAISALQILLSRMQSRNIAFESQLVELRDSLSKRLEAVGNLREAATVLSDIPLESGQRVYGVNYKLDIYLRIAEYFLKIHEIQEAEVFVNRASLLQPECQNQQLLVRYKIAYAHLLDLKQKFLEAGQRYAELSIRFPWLDDSERLAFIERGLAAALLSSAGQQRSRLLATLYKDERCQTFDAYPILENMFMGRLINRSSLSSLEPLLKKYYPHLLQSSLQDFSGITSSIQDRSGKLSSITSSSVQKLLERALIEHNMLAASLIYNNISLENLGLLLEISASEAESIASQMISEGRLIGKLDQIDGVIHFESRDPGVSSWSMHIQSLCTAVNRIVEDIEAAHPDWVHSHLNSRMVIDPPV</sequence>
<evidence type="ECO:0000259" key="8">
    <source>
        <dbReference type="PROSITE" id="PS50250"/>
    </source>
</evidence>
<keyword evidence="6" id="KW-0736">Signalosome</keyword>
<dbReference type="STRING" id="6185.A0A094ZMU4"/>
<proteinExistence type="inferred from homology"/>
<dbReference type="AlphaFoldDB" id="A0A094ZMU4"/>
<dbReference type="InterPro" id="IPR000717">
    <property type="entry name" value="PCI_dom"/>
</dbReference>
<dbReference type="InterPro" id="IPR036388">
    <property type="entry name" value="WH-like_DNA-bd_sf"/>
</dbReference>
<dbReference type="InterPro" id="IPR036390">
    <property type="entry name" value="WH_DNA-bd_sf"/>
</dbReference>
<evidence type="ECO:0000256" key="4">
    <source>
        <dbReference type="ARBA" id="ARBA00014881"/>
    </source>
</evidence>
<evidence type="ECO:0000256" key="6">
    <source>
        <dbReference type="ARBA" id="ARBA00022790"/>
    </source>
</evidence>
<dbReference type="PANTHER" id="PTHR10855:SF2">
    <property type="entry name" value="COP9 SIGNALOSOME COMPLEX SUBUNIT 4"/>
    <property type="match status" value="1"/>
</dbReference>